<dbReference type="InterPro" id="IPR036514">
    <property type="entry name" value="SGNH_hydro_sf"/>
</dbReference>
<evidence type="ECO:0000313" key="3">
    <source>
        <dbReference type="EMBL" id="APG05919.1"/>
    </source>
</evidence>
<dbReference type="Proteomes" id="UP000182987">
    <property type="component" value="Chromosome"/>
</dbReference>
<dbReference type="KEGG" id="lrz:BJI69_19765"/>
<dbReference type="Gene3D" id="2.90.10.30">
    <property type="match status" value="1"/>
</dbReference>
<dbReference type="CDD" id="cd01830">
    <property type="entry name" value="XynE_like"/>
    <property type="match status" value="1"/>
</dbReference>
<evidence type="ECO:0000313" key="4">
    <source>
        <dbReference type="Proteomes" id="UP000182987"/>
    </source>
</evidence>
<dbReference type="GO" id="GO:0016788">
    <property type="term" value="F:hydrolase activity, acting on ester bonds"/>
    <property type="evidence" value="ECO:0007669"/>
    <property type="project" value="UniProtKB-ARBA"/>
</dbReference>
<dbReference type="AlphaFoldDB" id="A0A1L3EXX3"/>
<protein>
    <recommendedName>
        <fullName evidence="2">Bulb-type lectin domain-containing protein</fullName>
    </recommendedName>
</protein>
<proteinExistence type="predicted"/>
<dbReference type="InterPro" id="IPR001480">
    <property type="entry name" value="Bulb-type_lectin_dom"/>
</dbReference>
<dbReference type="InterPro" id="IPR036426">
    <property type="entry name" value="Bulb-type_lectin_dom_sf"/>
</dbReference>
<evidence type="ECO:0000259" key="2">
    <source>
        <dbReference type="PROSITE" id="PS50927"/>
    </source>
</evidence>
<feature type="signal peptide" evidence="1">
    <location>
        <begin position="1"/>
        <end position="24"/>
    </location>
</feature>
<dbReference type="InterPro" id="IPR053140">
    <property type="entry name" value="GDSL_Rv0518-like"/>
</dbReference>
<dbReference type="SMART" id="SM00108">
    <property type="entry name" value="B_lectin"/>
    <property type="match status" value="1"/>
</dbReference>
<dbReference type="SUPFAM" id="SSF51110">
    <property type="entry name" value="alpha-D-mannose-specific plant lectins"/>
    <property type="match status" value="1"/>
</dbReference>
<evidence type="ECO:0000256" key="1">
    <source>
        <dbReference type="SAM" id="SignalP"/>
    </source>
</evidence>
<dbReference type="InterPro" id="IPR013830">
    <property type="entry name" value="SGNH_hydro"/>
</dbReference>
<dbReference type="Pfam" id="PF13472">
    <property type="entry name" value="Lipase_GDSL_2"/>
    <property type="match status" value="1"/>
</dbReference>
<dbReference type="PANTHER" id="PTHR43784">
    <property type="entry name" value="GDSL-LIKE LIPASE/ACYLHYDROLASE, PUTATIVE (AFU_ORTHOLOGUE AFUA_2G00820)-RELATED"/>
    <property type="match status" value="1"/>
</dbReference>
<feature type="chain" id="PRO_5012159545" description="Bulb-type lectin domain-containing protein" evidence="1">
    <location>
        <begin position="25"/>
        <end position="518"/>
    </location>
</feature>
<sequence length="518" mass="53390">MASSSFKTLATTIALALSASSASATSVLDPWVGTWGVAPQSYSSATSPTGKTLRHIVHTSMAGTALRVTVSNLYGTTPLTLSDVHAALPTSGSSVDPATDHVLTFAGNTTVSVAPGATATSDGIDFPVPATANVAVTFYVQQAPAALTGHSFSQQDRYEASGDVSGSPVISAQAIGDYEFLTNVDVQSPTTRGAVVAIGASITDGYASTYGANHRWPNRLAERLQSAGIDVGVINEGISGNNLFADGSGDSGLKRFDRDALGQAGVRWVIFSDDPLNDLGNGNPQATAPNVIAALQSFIDKSHAKGVRFACSTLTPWEGSSNWTAAREAVRGDINAWIRGSTSTCDAVIDQDAATHDPAHPTAFLPAFDSGDHLHPNDAGYAAIAGAVNLALFTPVSLSAVTAPTGCGSFQPGNGLLPNQAIHSCDGRFTLILQGDGNLVLYKEPGIPLWAANTVNQDSAQLELTPSGDFIVYGKLGEQLWRSGNAGQTAAQAFLQGDGNLVIYGPTQAVWASNTAGQ</sequence>
<dbReference type="PANTHER" id="PTHR43784:SF2">
    <property type="entry name" value="GDSL-LIKE LIPASE_ACYLHYDROLASE, PUTATIVE (AFU_ORTHOLOGUE AFUA_2G00820)-RELATED"/>
    <property type="match status" value="1"/>
</dbReference>
<gene>
    <name evidence="3" type="ORF">BJI69_19765</name>
</gene>
<name>A0A1L3EXX3_9GAMM</name>
<dbReference type="PROSITE" id="PS50927">
    <property type="entry name" value="BULB_LECTIN"/>
    <property type="match status" value="1"/>
</dbReference>
<accession>A0A1L3EXX3</accession>
<reference evidence="4" key="1">
    <citation type="submission" date="2016-09" db="EMBL/GenBank/DDBJ databases">
        <authorList>
            <person name="Lysoe E."/>
        </authorList>
    </citation>
    <scope>NUCLEOTIDE SEQUENCE [LARGE SCALE GENOMIC DNA]</scope>
    <source>
        <strain evidence="4">LJ96T</strain>
    </source>
</reference>
<keyword evidence="1" id="KW-0732">Signal</keyword>
<dbReference type="Gene3D" id="3.40.50.1110">
    <property type="entry name" value="SGNH hydrolase"/>
    <property type="match status" value="1"/>
</dbReference>
<dbReference type="RefSeq" id="WP_071925041.1">
    <property type="nucleotide sequence ID" value="NZ_CP017480.1"/>
</dbReference>
<dbReference type="STRING" id="1440763.BJI69_19765"/>
<dbReference type="EMBL" id="CP017480">
    <property type="protein sequence ID" value="APG05919.1"/>
    <property type="molecule type" value="Genomic_DNA"/>
</dbReference>
<feature type="domain" description="Bulb-type lectin" evidence="2">
    <location>
        <begin position="407"/>
        <end position="516"/>
    </location>
</feature>
<dbReference type="SUPFAM" id="SSF52266">
    <property type="entry name" value="SGNH hydrolase"/>
    <property type="match status" value="1"/>
</dbReference>
<keyword evidence="4" id="KW-1185">Reference proteome</keyword>
<organism evidence="3 4">
    <name type="scientific">Luteibacter rhizovicinus DSM 16549</name>
    <dbReference type="NCBI Taxonomy" id="1440763"/>
    <lineage>
        <taxon>Bacteria</taxon>
        <taxon>Pseudomonadati</taxon>
        <taxon>Pseudomonadota</taxon>
        <taxon>Gammaproteobacteria</taxon>
        <taxon>Lysobacterales</taxon>
        <taxon>Rhodanobacteraceae</taxon>
        <taxon>Luteibacter</taxon>
    </lineage>
</organism>